<keyword evidence="2" id="KW-0812">Transmembrane</keyword>
<feature type="transmembrane region" description="Helical" evidence="2">
    <location>
        <begin position="75"/>
        <end position="94"/>
    </location>
</feature>
<organism evidence="4 5">
    <name type="scientific">Mycena metata</name>
    <dbReference type="NCBI Taxonomy" id="1033252"/>
    <lineage>
        <taxon>Eukaryota</taxon>
        <taxon>Fungi</taxon>
        <taxon>Dikarya</taxon>
        <taxon>Basidiomycota</taxon>
        <taxon>Agaricomycotina</taxon>
        <taxon>Agaricomycetes</taxon>
        <taxon>Agaricomycetidae</taxon>
        <taxon>Agaricales</taxon>
        <taxon>Marasmiineae</taxon>
        <taxon>Mycenaceae</taxon>
        <taxon>Mycena</taxon>
    </lineage>
</organism>
<dbReference type="SUPFAM" id="SSF55729">
    <property type="entry name" value="Acyl-CoA N-acyltransferases (Nat)"/>
    <property type="match status" value="1"/>
</dbReference>
<reference evidence="4" key="1">
    <citation type="submission" date="2023-03" db="EMBL/GenBank/DDBJ databases">
        <title>Massive genome expansion in bonnet fungi (Mycena s.s.) driven by repeated elements and novel gene families across ecological guilds.</title>
        <authorList>
            <consortium name="Lawrence Berkeley National Laboratory"/>
            <person name="Harder C.B."/>
            <person name="Miyauchi S."/>
            <person name="Viragh M."/>
            <person name="Kuo A."/>
            <person name="Thoen E."/>
            <person name="Andreopoulos B."/>
            <person name="Lu D."/>
            <person name="Skrede I."/>
            <person name="Drula E."/>
            <person name="Henrissat B."/>
            <person name="Morin E."/>
            <person name="Kohler A."/>
            <person name="Barry K."/>
            <person name="LaButti K."/>
            <person name="Morin E."/>
            <person name="Salamov A."/>
            <person name="Lipzen A."/>
            <person name="Mereny Z."/>
            <person name="Hegedus B."/>
            <person name="Baldrian P."/>
            <person name="Stursova M."/>
            <person name="Weitz H."/>
            <person name="Taylor A."/>
            <person name="Grigoriev I.V."/>
            <person name="Nagy L.G."/>
            <person name="Martin F."/>
            <person name="Kauserud H."/>
        </authorList>
    </citation>
    <scope>NUCLEOTIDE SEQUENCE</scope>
    <source>
        <strain evidence="4">CBHHK182m</strain>
    </source>
</reference>
<dbReference type="GO" id="GO:0008080">
    <property type="term" value="F:N-acetyltransferase activity"/>
    <property type="evidence" value="ECO:0007669"/>
    <property type="project" value="InterPro"/>
</dbReference>
<comment type="caution">
    <text evidence="4">The sequence shown here is derived from an EMBL/GenBank/DDBJ whole genome shotgun (WGS) entry which is preliminary data.</text>
</comment>
<dbReference type="CDD" id="cd04301">
    <property type="entry name" value="NAT_SF"/>
    <property type="match status" value="1"/>
</dbReference>
<evidence type="ECO:0000259" key="3">
    <source>
        <dbReference type="PROSITE" id="PS51186"/>
    </source>
</evidence>
<keyword evidence="2" id="KW-0472">Membrane</keyword>
<evidence type="ECO:0000256" key="1">
    <source>
        <dbReference type="ARBA" id="ARBA00022679"/>
    </source>
</evidence>
<evidence type="ECO:0000313" key="4">
    <source>
        <dbReference type="EMBL" id="KAJ7747805.1"/>
    </source>
</evidence>
<dbReference type="PROSITE" id="PS51186">
    <property type="entry name" value="GNAT"/>
    <property type="match status" value="1"/>
</dbReference>
<dbReference type="EMBL" id="JARKIB010000075">
    <property type="protein sequence ID" value="KAJ7747805.1"/>
    <property type="molecule type" value="Genomic_DNA"/>
</dbReference>
<proteinExistence type="predicted"/>
<protein>
    <submittedName>
        <fullName evidence="4">Acyl-CoA N-acyltransferase</fullName>
    </submittedName>
</protein>
<accession>A0AAD7IS60</accession>
<evidence type="ECO:0000313" key="5">
    <source>
        <dbReference type="Proteomes" id="UP001215598"/>
    </source>
</evidence>
<dbReference type="Proteomes" id="UP001215598">
    <property type="component" value="Unassembled WGS sequence"/>
</dbReference>
<feature type="domain" description="N-acetyltransferase" evidence="3">
    <location>
        <begin position="105"/>
        <end position="255"/>
    </location>
</feature>
<dbReference type="PANTHER" id="PTHR13947">
    <property type="entry name" value="GNAT FAMILY N-ACETYLTRANSFERASE"/>
    <property type="match status" value="1"/>
</dbReference>
<keyword evidence="5" id="KW-1185">Reference proteome</keyword>
<dbReference type="InterPro" id="IPR050769">
    <property type="entry name" value="NAT_camello-type"/>
</dbReference>
<evidence type="ECO:0000256" key="2">
    <source>
        <dbReference type="SAM" id="Phobius"/>
    </source>
</evidence>
<name>A0AAD7IS60_9AGAR</name>
<dbReference type="PANTHER" id="PTHR13947:SF37">
    <property type="entry name" value="LD18367P"/>
    <property type="match status" value="1"/>
</dbReference>
<dbReference type="InterPro" id="IPR016181">
    <property type="entry name" value="Acyl_CoA_acyltransferase"/>
</dbReference>
<dbReference type="InterPro" id="IPR000182">
    <property type="entry name" value="GNAT_dom"/>
</dbReference>
<sequence length="269" mass="29829">MTQDKPPTCAARDFIVRPFQPSDTPNIHALLVECLVSAPDSVRNAALGRSFISFARYTACGLGLLLLPRWDLDQFHLPVGGVAICLISMALFLVERRSITATFLSECKTAQNTDLADIAAFYKVSLGDPSERNRPQILGPSGFWVAALESKGETSQVVGCLGLDCHRRADELRGELRRMFVSRHYRRHGIGFRLLSEVISHARGFTTLPMTMELETSELQLAAQSLYKKHGFSVVGTRVIPMGRLSPLSMFRFCRTLQTVDTAPNGWSN</sequence>
<keyword evidence="2" id="KW-1133">Transmembrane helix</keyword>
<dbReference type="Pfam" id="PF13508">
    <property type="entry name" value="Acetyltransf_7"/>
    <property type="match status" value="1"/>
</dbReference>
<dbReference type="Gene3D" id="3.40.630.30">
    <property type="match status" value="1"/>
</dbReference>
<gene>
    <name evidence="4" type="ORF">B0H16DRAFT_1888663</name>
</gene>
<keyword evidence="1" id="KW-0808">Transferase</keyword>
<dbReference type="AlphaFoldDB" id="A0AAD7IS60"/>